<keyword evidence="1" id="KW-0732">Signal</keyword>
<feature type="signal peptide" evidence="1">
    <location>
        <begin position="1"/>
        <end position="21"/>
    </location>
</feature>
<dbReference type="Gene3D" id="3.10.28.20">
    <property type="entry name" value="Acetamidase/Formamidase-like domains"/>
    <property type="match status" value="1"/>
</dbReference>
<evidence type="ECO:0000313" key="4">
    <source>
        <dbReference type="Proteomes" id="UP000179360"/>
    </source>
</evidence>
<protein>
    <recommendedName>
        <fullName evidence="2">Lipoprotein LPP20-like domain-containing protein</fullName>
    </recommendedName>
</protein>
<evidence type="ECO:0000313" key="3">
    <source>
        <dbReference type="EMBL" id="OGI46924.1"/>
    </source>
</evidence>
<dbReference type="STRING" id="1817764.A2637_06290"/>
<evidence type="ECO:0000259" key="2">
    <source>
        <dbReference type="Pfam" id="PF02169"/>
    </source>
</evidence>
<organism evidence="3 4">
    <name type="scientific">Candidatus Muproteobacteria bacterium RIFCSPHIGHO2_01_FULL_65_16</name>
    <dbReference type="NCBI Taxonomy" id="1817764"/>
    <lineage>
        <taxon>Bacteria</taxon>
        <taxon>Pseudomonadati</taxon>
        <taxon>Pseudomonadota</taxon>
        <taxon>Candidatus Muproteobacteria</taxon>
    </lineage>
</organism>
<dbReference type="Proteomes" id="UP000179360">
    <property type="component" value="Unassembled WGS sequence"/>
</dbReference>
<dbReference type="InterPro" id="IPR024952">
    <property type="entry name" value="LPP20-like_dom"/>
</dbReference>
<comment type="caution">
    <text evidence="3">The sequence shown here is derived from an EMBL/GenBank/DDBJ whole genome shotgun (WGS) entry which is preliminary data.</text>
</comment>
<sequence>MRNTLVIVAAAAALLAGCASGPDWLTGESDRYRSAQYLLGRGEAASLEEAKDRARADLAKIFEVTVAVDTEDIQTYKTAGRERPAGEYAAQARRRITTRAERIVQGIQIAELWQDPDSGAHYALAVLPRAQAAASLRQEIERLDAVTRDELERARMTGDLLLRIGIASRAYEAQLERQSYQKSLKIVDVTGRGIAPPWELDRLRADLGELLGRVRVAPRVVRDDAGGLDTVAGGALAAAGFLIETGQNPGYLLETALELDDLGLRDGWFWTRGVLEVRLVEVAGSRVRGTQRWAIKVAATDSTAARRRALDEADKILKRDLRATLIGFAAAK</sequence>
<gene>
    <name evidence="3" type="ORF">A2637_06290</name>
</gene>
<feature type="chain" id="PRO_5009225598" description="Lipoprotein LPP20-like domain-containing protein" evidence="1">
    <location>
        <begin position="22"/>
        <end position="332"/>
    </location>
</feature>
<name>A0A1F6TP55_9PROT</name>
<proteinExistence type="predicted"/>
<dbReference type="AlphaFoldDB" id="A0A1F6TP55"/>
<reference evidence="3 4" key="1">
    <citation type="journal article" date="2016" name="Nat. Commun.">
        <title>Thousands of microbial genomes shed light on interconnected biogeochemical processes in an aquifer system.</title>
        <authorList>
            <person name="Anantharaman K."/>
            <person name="Brown C.T."/>
            <person name="Hug L.A."/>
            <person name="Sharon I."/>
            <person name="Castelle C.J."/>
            <person name="Probst A.J."/>
            <person name="Thomas B.C."/>
            <person name="Singh A."/>
            <person name="Wilkins M.J."/>
            <person name="Karaoz U."/>
            <person name="Brodie E.L."/>
            <person name="Williams K.H."/>
            <person name="Hubbard S.S."/>
            <person name="Banfield J.F."/>
        </authorList>
    </citation>
    <scope>NUCLEOTIDE SEQUENCE [LARGE SCALE GENOMIC DNA]</scope>
</reference>
<dbReference type="EMBL" id="MFSY01000034">
    <property type="protein sequence ID" value="OGI46924.1"/>
    <property type="molecule type" value="Genomic_DNA"/>
</dbReference>
<feature type="domain" description="Lipoprotein LPP20-like" evidence="2">
    <location>
        <begin position="22"/>
        <end position="127"/>
    </location>
</feature>
<dbReference type="PROSITE" id="PS51257">
    <property type="entry name" value="PROKAR_LIPOPROTEIN"/>
    <property type="match status" value="1"/>
</dbReference>
<accession>A0A1F6TP55</accession>
<dbReference type="Pfam" id="PF02169">
    <property type="entry name" value="LPP20"/>
    <property type="match status" value="1"/>
</dbReference>
<evidence type="ECO:0000256" key="1">
    <source>
        <dbReference type="SAM" id="SignalP"/>
    </source>
</evidence>